<dbReference type="Gene3D" id="1.10.340.20">
    <property type="entry name" value="Apc36109-like domain"/>
    <property type="match status" value="1"/>
</dbReference>
<evidence type="ECO:0000313" key="2">
    <source>
        <dbReference type="Proteomes" id="UP000235925"/>
    </source>
</evidence>
<comment type="caution">
    <text evidence="1">The sequence shown here is derived from an EMBL/GenBank/DDBJ whole genome shotgun (WGS) entry which is preliminary data.</text>
</comment>
<proteinExistence type="predicted"/>
<dbReference type="EMBL" id="POUN01000002">
    <property type="protein sequence ID" value="PNF81656.1"/>
    <property type="molecule type" value="Genomic_DNA"/>
</dbReference>
<accession>A0A2N8S4V3</accession>
<name>A0A2N8S4V3_STUST</name>
<dbReference type="SUPFAM" id="SSF116922">
    <property type="entry name" value="YugE-like"/>
    <property type="match status" value="1"/>
</dbReference>
<evidence type="ECO:0000313" key="1">
    <source>
        <dbReference type="EMBL" id="PNF81656.1"/>
    </source>
</evidence>
<reference evidence="1 2" key="1">
    <citation type="submission" date="2018-01" db="EMBL/GenBank/DDBJ databases">
        <title>Denitrification phenotypes of diverse strains of Pseudomonas stutzeri.</title>
        <authorList>
            <person name="Milligan D.A."/>
            <person name="Bergaust L."/>
            <person name="Bakken L.R."/>
            <person name="Frostegard A."/>
        </authorList>
    </citation>
    <scope>NUCLEOTIDE SEQUENCE [LARGE SCALE GENOMIC DNA]</scope>
    <source>
        <strain evidence="1 2">KC</strain>
    </source>
</reference>
<evidence type="ECO:0008006" key="3">
    <source>
        <dbReference type="Google" id="ProtNLM"/>
    </source>
</evidence>
<sequence length="102" mass="11799">MSRSETKAKYGMLFTEVEEILFRHDPMGINFGDNTDEYAAEVETILPRLVEARSESDVQRIIQEEFVRWFGSPDAGLTRCPDFSEEAKEIWCAWLMHPAPQT</sequence>
<dbReference type="InterPro" id="IPR023162">
    <property type="entry name" value="Apc36109-like_dom_sf"/>
</dbReference>
<dbReference type="OrthoDB" id="5147543at2"/>
<gene>
    <name evidence="1" type="ORF">CXK92_07450</name>
</gene>
<dbReference type="Proteomes" id="UP000235925">
    <property type="component" value="Unassembled WGS sequence"/>
</dbReference>
<protein>
    <recommendedName>
        <fullName evidence="3">CdiI immunity protein domain-containing protein</fullName>
    </recommendedName>
</protein>
<dbReference type="RefSeq" id="WP_102824416.1">
    <property type="nucleotide sequence ID" value="NZ_CP139348.1"/>
</dbReference>
<organism evidence="1 2">
    <name type="scientific">Stutzerimonas stutzeri</name>
    <name type="common">Pseudomonas stutzeri</name>
    <dbReference type="NCBI Taxonomy" id="316"/>
    <lineage>
        <taxon>Bacteria</taxon>
        <taxon>Pseudomonadati</taxon>
        <taxon>Pseudomonadota</taxon>
        <taxon>Gammaproteobacteria</taxon>
        <taxon>Pseudomonadales</taxon>
        <taxon>Pseudomonadaceae</taxon>
        <taxon>Stutzerimonas</taxon>
    </lineage>
</organism>
<dbReference type="AlphaFoldDB" id="A0A2N8S4V3"/>